<dbReference type="Gene3D" id="2.120.10.90">
    <property type="entry name" value="DNA gyrase/topoisomerase IV, subunit A, C-terminal"/>
    <property type="match status" value="1"/>
</dbReference>
<protein>
    <recommendedName>
        <fullName evidence="2">DNA gyrase subunit A</fullName>
    </recommendedName>
</protein>
<dbReference type="InterPro" id="IPR035516">
    <property type="entry name" value="Gyrase/topoIV_suA_C"/>
</dbReference>
<dbReference type="GO" id="GO:0006265">
    <property type="term" value="P:DNA topological change"/>
    <property type="evidence" value="ECO:0007669"/>
    <property type="project" value="InterPro"/>
</dbReference>
<dbReference type="EMBL" id="BARV01009362">
    <property type="protein sequence ID" value="GAI15360.1"/>
    <property type="molecule type" value="Genomic_DNA"/>
</dbReference>
<name>X1MKX2_9ZZZZ</name>
<evidence type="ECO:0000313" key="1">
    <source>
        <dbReference type="EMBL" id="GAI15360.1"/>
    </source>
</evidence>
<dbReference type="GO" id="GO:0003918">
    <property type="term" value="F:DNA topoisomerase type II (double strand cut, ATP-hydrolyzing) activity"/>
    <property type="evidence" value="ECO:0007669"/>
    <property type="project" value="TreeGrafter"/>
</dbReference>
<evidence type="ECO:0008006" key="2">
    <source>
        <dbReference type="Google" id="ProtNLM"/>
    </source>
</evidence>
<dbReference type="SUPFAM" id="SSF101904">
    <property type="entry name" value="GyrA/ParC C-terminal domain-like"/>
    <property type="match status" value="1"/>
</dbReference>
<dbReference type="GO" id="GO:0003677">
    <property type="term" value="F:DNA binding"/>
    <property type="evidence" value="ECO:0007669"/>
    <property type="project" value="InterPro"/>
</dbReference>
<dbReference type="InterPro" id="IPR006691">
    <property type="entry name" value="GyrA/parC_rep"/>
</dbReference>
<dbReference type="GO" id="GO:0005524">
    <property type="term" value="F:ATP binding"/>
    <property type="evidence" value="ECO:0007669"/>
    <property type="project" value="InterPro"/>
</dbReference>
<dbReference type="PANTHER" id="PTHR43493:SF5">
    <property type="entry name" value="DNA GYRASE SUBUNIT A, CHLOROPLASTIC_MITOCHONDRIAL"/>
    <property type="match status" value="1"/>
</dbReference>
<dbReference type="Pfam" id="PF03989">
    <property type="entry name" value="DNA_gyraseA_C"/>
    <property type="match status" value="3"/>
</dbReference>
<reference evidence="1" key="1">
    <citation type="journal article" date="2014" name="Front. Microbiol.">
        <title>High frequency of phylogenetically diverse reductive dehalogenase-homologous genes in deep subseafloor sedimentary metagenomes.</title>
        <authorList>
            <person name="Kawai M."/>
            <person name="Futagami T."/>
            <person name="Toyoda A."/>
            <person name="Takaki Y."/>
            <person name="Nishi S."/>
            <person name="Hori S."/>
            <person name="Arai W."/>
            <person name="Tsubouchi T."/>
            <person name="Morono Y."/>
            <person name="Uchiyama I."/>
            <person name="Ito T."/>
            <person name="Fujiyama A."/>
            <person name="Inagaki F."/>
            <person name="Takami H."/>
        </authorList>
    </citation>
    <scope>NUCLEOTIDE SEQUENCE</scope>
    <source>
        <strain evidence="1">Expedition CK06-06</strain>
    </source>
</reference>
<accession>X1MKX2</accession>
<gene>
    <name evidence="1" type="ORF">S06H3_18495</name>
</gene>
<dbReference type="AlphaFoldDB" id="X1MKX2"/>
<dbReference type="PANTHER" id="PTHR43493">
    <property type="entry name" value="DNA GYRASE/TOPOISOMERASE SUBUNIT A"/>
    <property type="match status" value="1"/>
</dbReference>
<organism evidence="1">
    <name type="scientific">marine sediment metagenome</name>
    <dbReference type="NCBI Taxonomy" id="412755"/>
    <lineage>
        <taxon>unclassified sequences</taxon>
        <taxon>metagenomes</taxon>
        <taxon>ecological metagenomes</taxon>
    </lineage>
</organism>
<dbReference type="GO" id="GO:0009330">
    <property type="term" value="C:DNA topoisomerase type II (double strand cut, ATP-hydrolyzing) complex"/>
    <property type="evidence" value="ECO:0007669"/>
    <property type="project" value="TreeGrafter"/>
</dbReference>
<comment type="caution">
    <text evidence="1">The sequence shown here is derived from an EMBL/GenBank/DDBJ whole genome shotgun (WGS) entry which is preliminary data.</text>
</comment>
<dbReference type="InterPro" id="IPR050220">
    <property type="entry name" value="Type_II_DNA_Topoisomerases"/>
</dbReference>
<sequence length="148" mass="15892">MGRSAAGIRGIRLKRGDEVIGMDIVDVKHQQPQKEYLLVVMKNGFGKRTDLREYRLQGRGGSGIKTAQVTSKTGNLVASKVLTTRALAKGEDEAKASSTTEEDLIVISQKGQVIRAAISGIPKLSRVTQGVRIMRLGEGDQVASATCI</sequence>
<dbReference type="GO" id="GO:0005737">
    <property type="term" value="C:cytoplasm"/>
    <property type="evidence" value="ECO:0007669"/>
    <property type="project" value="TreeGrafter"/>
</dbReference>
<proteinExistence type="predicted"/>